<evidence type="ECO:0000256" key="6">
    <source>
        <dbReference type="ARBA" id="ARBA00023004"/>
    </source>
</evidence>
<comment type="cofactor">
    <cofactor evidence="8">
        <name>[4Fe-4S] cluster</name>
        <dbReference type="ChEBI" id="CHEBI:49883"/>
    </cofactor>
    <text evidence="8">Binds 2 [4Fe-4S] clusters. One cluster is coordinated with 3 cysteines and an exchangeable S-adenosyl-L-methionine.</text>
</comment>
<evidence type="ECO:0000313" key="12">
    <source>
        <dbReference type="EMBL" id="RDB58740.1"/>
    </source>
</evidence>
<dbReference type="PROSITE" id="PS51449">
    <property type="entry name" value="MTTASE_N"/>
    <property type="match status" value="1"/>
</dbReference>
<keyword evidence="7 8" id="KW-0411">Iron-sulfur</keyword>
<dbReference type="Proteomes" id="UP000253975">
    <property type="component" value="Unassembled WGS sequence"/>
</dbReference>
<dbReference type="PROSITE" id="PS51918">
    <property type="entry name" value="RADICAL_SAM"/>
    <property type="match status" value="1"/>
</dbReference>
<dbReference type="InterPro" id="IPR006638">
    <property type="entry name" value="Elp3/MiaA/NifB-like_rSAM"/>
</dbReference>
<dbReference type="NCBIfam" id="TIGR00089">
    <property type="entry name" value="MiaB/RimO family radical SAM methylthiotransferase"/>
    <property type="match status" value="1"/>
</dbReference>
<sequence>MSNIDVNVLAQSAPRVCFVTLGCAKNEVDTAEMTKRLSAAGYEVCDDASTADVVVVNTCSFIQAATEESLEAIFEVCDLPNFIEGSAKLVVAGCMPARYGDDLASELGEAQAFVPCSKEDDIVEVLAGVLGDAAPQASMSPDAQSPWAGSPASYVKISDGCDRFCSFCAIPYIRGRYHSFPLETVRASVAERVAAGVREVTLIAQDTGRWGEDFDEPSNTATLLETLADEFPQTWFRLMYIEPQGVSDELLDVIASKPNVCKYLDMPLQHASKPVLRAMNRRGDENSHRELVARIRERVPGITLRTTLIAGFPGETDIDFDVLQNFLEEVEFDYVGVFPYSQEEGTRAAEMDGQIDEAVKLERAQSLRDISDAIGEAHVSARIGQEMDVLVLGREEDGQLYGRAMCQAPEVDGVVYLEEGEVGDIVRVRITDTLVYEMEGDVVHGS</sequence>
<evidence type="ECO:0000256" key="8">
    <source>
        <dbReference type="HAMAP-Rule" id="MF_01865"/>
    </source>
</evidence>
<keyword evidence="4 8" id="KW-0949">S-adenosyl-L-methionine</keyword>
<dbReference type="GO" id="GO:0046872">
    <property type="term" value="F:metal ion binding"/>
    <property type="evidence" value="ECO:0007669"/>
    <property type="project" value="UniProtKB-KW"/>
</dbReference>
<comment type="subcellular location">
    <subcellularLocation>
        <location evidence="8">Cytoplasm</location>
    </subcellularLocation>
</comment>
<dbReference type="PANTHER" id="PTHR43837:SF1">
    <property type="entry name" value="RIBOSOMAL PROTEIN US12 METHYLTHIOTRANSFERASE RIMO"/>
    <property type="match status" value="1"/>
</dbReference>
<evidence type="ECO:0000259" key="9">
    <source>
        <dbReference type="PROSITE" id="PS50926"/>
    </source>
</evidence>
<dbReference type="CDD" id="cd01335">
    <property type="entry name" value="Radical_SAM"/>
    <property type="match status" value="1"/>
</dbReference>
<dbReference type="Pfam" id="PF04055">
    <property type="entry name" value="Radical_SAM"/>
    <property type="match status" value="1"/>
</dbReference>
<dbReference type="Pfam" id="PF18693">
    <property type="entry name" value="TRAM_2"/>
    <property type="match status" value="1"/>
</dbReference>
<evidence type="ECO:0000259" key="10">
    <source>
        <dbReference type="PROSITE" id="PS51449"/>
    </source>
</evidence>
<dbReference type="HAMAP" id="MF_01865">
    <property type="entry name" value="MTTase_RimO"/>
    <property type="match status" value="1"/>
</dbReference>
<name>A0A369LHD9_9ACTN</name>
<dbReference type="InterPro" id="IPR020612">
    <property type="entry name" value="Methylthiotransferase_CS"/>
</dbReference>
<dbReference type="SFLD" id="SFLDF00274">
    <property type="entry name" value="ribosomal_protein_S12_methylth"/>
    <property type="match status" value="1"/>
</dbReference>
<feature type="binding site" evidence="8">
    <location>
        <position position="94"/>
    </location>
    <ligand>
        <name>[4Fe-4S] cluster</name>
        <dbReference type="ChEBI" id="CHEBI:49883"/>
        <label>1</label>
    </ligand>
</feature>
<evidence type="ECO:0000256" key="2">
    <source>
        <dbReference type="ARBA" id="ARBA00022490"/>
    </source>
</evidence>
<comment type="caution">
    <text evidence="12">The sequence shown here is derived from an EMBL/GenBank/DDBJ whole genome shotgun (WGS) entry which is preliminary data.</text>
</comment>
<dbReference type="RefSeq" id="WP_114615539.1">
    <property type="nucleotide sequence ID" value="NZ_PPTO01000007.1"/>
</dbReference>
<proteinExistence type="inferred from homology"/>
<dbReference type="FunFam" id="3.80.30.20:FF:000001">
    <property type="entry name" value="tRNA-2-methylthio-N(6)-dimethylallyladenosine synthase 2"/>
    <property type="match status" value="1"/>
</dbReference>
<dbReference type="InterPro" id="IPR012340">
    <property type="entry name" value="NA-bd_OB-fold"/>
</dbReference>
<feature type="domain" description="TRAM" evidence="9">
    <location>
        <begin position="380"/>
        <end position="444"/>
    </location>
</feature>
<evidence type="ECO:0000313" key="13">
    <source>
        <dbReference type="Proteomes" id="UP000253975"/>
    </source>
</evidence>
<dbReference type="Gene3D" id="2.40.50.140">
    <property type="entry name" value="Nucleic acid-binding proteins"/>
    <property type="match status" value="1"/>
</dbReference>
<feature type="binding site" evidence="8">
    <location>
        <position position="161"/>
    </location>
    <ligand>
        <name>[4Fe-4S] cluster</name>
        <dbReference type="ChEBI" id="CHEBI:49883"/>
        <label>2</label>
        <note>4Fe-4S-S-AdoMet</note>
    </ligand>
</feature>
<gene>
    <name evidence="8 12" type="primary">rimO</name>
    <name evidence="12" type="ORF">C1881_05535</name>
</gene>
<feature type="binding site" evidence="8">
    <location>
        <position position="23"/>
    </location>
    <ligand>
        <name>[4Fe-4S] cluster</name>
        <dbReference type="ChEBI" id="CHEBI:49883"/>
        <label>1</label>
    </ligand>
</feature>
<keyword evidence="12" id="KW-0687">Ribonucleoprotein</keyword>
<evidence type="ECO:0000256" key="1">
    <source>
        <dbReference type="ARBA" id="ARBA00022485"/>
    </source>
</evidence>
<dbReference type="InterPro" id="IPR005840">
    <property type="entry name" value="Ribosomal_uS12_MeSTrfase_RimO"/>
</dbReference>
<feature type="binding site" evidence="8">
    <location>
        <position position="165"/>
    </location>
    <ligand>
        <name>[4Fe-4S] cluster</name>
        <dbReference type="ChEBI" id="CHEBI:49883"/>
        <label>2</label>
        <note>4Fe-4S-S-AdoMet</note>
    </ligand>
</feature>
<dbReference type="InterPro" id="IPR002792">
    <property type="entry name" value="TRAM_dom"/>
</dbReference>
<dbReference type="GO" id="GO:0005829">
    <property type="term" value="C:cytosol"/>
    <property type="evidence" value="ECO:0007669"/>
    <property type="project" value="TreeGrafter"/>
</dbReference>
<dbReference type="GO" id="GO:0051539">
    <property type="term" value="F:4 iron, 4 sulfur cluster binding"/>
    <property type="evidence" value="ECO:0007669"/>
    <property type="project" value="UniProtKB-UniRule"/>
</dbReference>
<dbReference type="SFLD" id="SFLDG01082">
    <property type="entry name" value="B12-binding_domain_containing"/>
    <property type="match status" value="1"/>
</dbReference>
<dbReference type="SFLD" id="SFLDG01061">
    <property type="entry name" value="methylthiotransferase"/>
    <property type="match status" value="1"/>
</dbReference>
<dbReference type="PROSITE" id="PS01278">
    <property type="entry name" value="MTTASE_RADICAL"/>
    <property type="match status" value="1"/>
</dbReference>
<organism evidence="12 13">
    <name type="scientific">Slackia isoflavoniconvertens</name>
    <dbReference type="NCBI Taxonomy" id="572010"/>
    <lineage>
        <taxon>Bacteria</taxon>
        <taxon>Bacillati</taxon>
        <taxon>Actinomycetota</taxon>
        <taxon>Coriobacteriia</taxon>
        <taxon>Eggerthellales</taxon>
        <taxon>Eggerthellaceae</taxon>
        <taxon>Slackia</taxon>
    </lineage>
</organism>
<dbReference type="InterPro" id="IPR013848">
    <property type="entry name" value="Methylthiotransferase_N"/>
</dbReference>
<dbReference type="InterPro" id="IPR005839">
    <property type="entry name" value="Methylthiotransferase"/>
</dbReference>
<feature type="binding site" evidence="8">
    <location>
        <position position="168"/>
    </location>
    <ligand>
        <name>[4Fe-4S] cluster</name>
        <dbReference type="ChEBI" id="CHEBI:49883"/>
        <label>2</label>
        <note>4Fe-4S-S-AdoMet</note>
    </ligand>
</feature>
<dbReference type="InterPro" id="IPR058240">
    <property type="entry name" value="rSAM_sf"/>
</dbReference>
<evidence type="ECO:0000256" key="5">
    <source>
        <dbReference type="ARBA" id="ARBA00022723"/>
    </source>
</evidence>
<dbReference type="GO" id="GO:0005840">
    <property type="term" value="C:ribosome"/>
    <property type="evidence" value="ECO:0007669"/>
    <property type="project" value="UniProtKB-KW"/>
</dbReference>
<keyword evidence="12" id="KW-0689">Ribosomal protein</keyword>
<dbReference type="Pfam" id="PF00919">
    <property type="entry name" value="UPF0004"/>
    <property type="match status" value="1"/>
</dbReference>
<keyword evidence="5 8" id="KW-0479">Metal-binding</keyword>
<comment type="catalytic activity">
    <reaction evidence="8">
        <text>L-aspartate(89)-[ribosomal protein uS12]-hydrogen + (sulfur carrier)-SH + AH2 + 2 S-adenosyl-L-methionine = 3-methylsulfanyl-L-aspartate(89)-[ribosomal protein uS12]-hydrogen + (sulfur carrier)-H + 5'-deoxyadenosine + L-methionine + A + S-adenosyl-L-homocysteine + 2 H(+)</text>
        <dbReference type="Rhea" id="RHEA:37087"/>
        <dbReference type="Rhea" id="RHEA-COMP:10460"/>
        <dbReference type="Rhea" id="RHEA-COMP:10461"/>
        <dbReference type="Rhea" id="RHEA-COMP:14737"/>
        <dbReference type="Rhea" id="RHEA-COMP:14739"/>
        <dbReference type="ChEBI" id="CHEBI:13193"/>
        <dbReference type="ChEBI" id="CHEBI:15378"/>
        <dbReference type="ChEBI" id="CHEBI:17319"/>
        <dbReference type="ChEBI" id="CHEBI:17499"/>
        <dbReference type="ChEBI" id="CHEBI:29917"/>
        <dbReference type="ChEBI" id="CHEBI:29961"/>
        <dbReference type="ChEBI" id="CHEBI:57844"/>
        <dbReference type="ChEBI" id="CHEBI:57856"/>
        <dbReference type="ChEBI" id="CHEBI:59789"/>
        <dbReference type="ChEBI" id="CHEBI:64428"/>
        <dbReference type="ChEBI" id="CHEBI:73599"/>
        <dbReference type="EC" id="2.8.4.4"/>
    </reaction>
</comment>
<dbReference type="PANTHER" id="PTHR43837">
    <property type="entry name" value="RIBOSOMAL PROTEIN S12 METHYLTHIOTRANSFERASE RIMO"/>
    <property type="match status" value="1"/>
</dbReference>
<comment type="function">
    <text evidence="8">Catalyzes the methylthiolation of an aspartic acid residue of ribosomal protein uS12.</text>
</comment>
<dbReference type="Gene3D" id="3.40.50.12160">
    <property type="entry name" value="Methylthiotransferase, N-terminal domain"/>
    <property type="match status" value="1"/>
</dbReference>
<dbReference type="SFLD" id="SFLDS00029">
    <property type="entry name" value="Radical_SAM"/>
    <property type="match status" value="1"/>
</dbReference>
<comment type="similarity">
    <text evidence="8">Belongs to the methylthiotransferase family. RimO subfamily.</text>
</comment>
<feature type="domain" description="MTTase N-terminal" evidence="10">
    <location>
        <begin position="14"/>
        <end position="131"/>
    </location>
</feature>
<dbReference type="GO" id="GO:0035599">
    <property type="term" value="F:aspartic acid methylthiotransferase activity"/>
    <property type="evidence" value="ECO:0007669"/>
    <property type="project" value="TreeGrafter"/>
</dbReference>
<dbReference type="GO" id="GO:0103039">
    <property type="term" value="F:protein methylthiotransferase activity"/>
    <property type="evidence" value="ECO:0007669"/>
    <property type="project" value="UniProtKB-EC"/>
</dbReference>
<reference evidence="12 13" key="1">
    <citation type="journal article" date="2018" name="Elife">
        <title>Discovery and characterization of a prevalent human gut bacterial enzyme sufficient for the inactivation of a family of plant toxins.</title>
        <authorList>
            <person name="Koppel N."/>
            <person name="Bisanz J.E."/>
            <person name="Pandelia M.E."/>
            <person name="Turnbaugh P.J."/>
            <person name="Balskus E.P."/>
        </authorList>
    </citation>
    <scope>NUCLEOTIDE SEQUENCE [LARGE SCALE GENOMIC DNA]</scope>
    <source>
        <strain evidence="12 13">OB21 GAM31</strain>
    </source>
</reference>
<dbReference type="NCBIfam" id="TIGR01125">
    <property type="entry name" value="30S ribosomal protein S12 methylthiotransferase RimO"/>
    <property type="match status" value="1"/>
</dbReference>
<dbReference type="SMART" id="SM00729">
    <property type="entry name" value="Elp3"/>
    <property type="match status" value="1"/>
</dbReference>
<keyword evidence="2 8" id="KW-0963">Cytoplasm</keyword>
<dbReference type="SUPFAM" id="SSF102114">
    <property type="entry name" value="Radical SAM enzymes"/>
    <property type="match status" value="1"/>
</dbReference>
<dbReference type="PROSITE" id="PS50926">
    <property type="entry name" value="TRAM"/>
    <property type="match status" value="1"/>
</dbReference>
<feature type="binding site" evidence="8">
    <location>
        <position position="59"/>
    </location>
    <ligand>
        <name>[4Fe-4S] cluster</name>
        <dbReference type="ChEBI" id="CHEBI:49883"/>
        <label>1</label>
    </ligand>
</feature>
<accession>A0A369LHD9</accession>
<keyword evidence="3 8" id="KW-0808">Transferase</keyword>
<dbReference type="EMBL" id="PPTO01000007">
    <property type="protein sequence ID" value="RDB58740.1"/>
    <property type="molecule type" value="Genomic_DNA"/>
</dbReference>
<protein>
    <recommendedName>
        <fullName evidence="8">Ribosomal protein uS12 methylthiotransferase RimO</fullName>
        <shortName evidence="8">uS12 MTTase</shortName>
        <shortName evidence="8">uS12 methylthiotransferase</shortName>
        <ecNumber evidence="8">2.8.4.4</ecNumber>
    </recommendedName>
    <alternativeName>
        <fullName evidence="8">Ribosomal protein uS12 (aspartate-C(3))-methylthiotransferase</fullName>
    </alternativeName>
    <alternativeName>
        <fullName evidence="8">Ribosome maturation factor RimO</fullName>
    </alternativeName>
</protein>
<evidence type="ECO:0000256" key="3">
    <source>
        <dbReference type="ARBA" id="ARBA00022679"/>
    </source>
</evidence>
<keyword evidence="6 8" id="KW-0408">Iron</keyword>
<dbReference type="EC" id="2.8.4.4" evidence="8"/>
<dbReference type="GO" id="GO:0035600">
    <property type="term" value="P:tRNA methylthiolation"/>
    <property type="evidence" value="ECO:0007669"/>
    <property type="project" value="UniProtKB-ARBA"/>
</dbReference>
<feature type="domain" description="Radical SAM core" evidence="11">
    <location>
        <begin position="147"/>
        <end position="377"/>
    </location>
</feature>
<dbReference type="Gene3D" id="3.80.30.20">
    <property type="entry name" value="tm_1862 like domain"/>
    <property type="match status" value="1"/>
</dbReference>
<dbReference type="InterPro" id="IPR023404">
    <property type="entry name" value="rSAM_horseshoe"/>
</dbReference>
<evidence type="ECO:0000259" key="11">
    <source>
        <dbReference type="PROSITE" id="PS51918"/>
    </source>
</evidence>
<dbReference type="InterPro" id="IPR007197">
    <property type="entry name" value="rSAM"/>
</dbReference>
<dbReference type="AlphaFoldDB" id="A0A369LHD9"/>
<evidence type="ECO:0000256" key="4">
    <source>
        <dbReference type="ARBA" id="ARBA00022691"/>
    </source>
</evidence>
<keyword evidence="1 8" id="KW-0004">4Fe-4S</keyword>
<dbReference type="InterPro" id="IPR038135">
    <property type="entry name" value="Methylthiotransferase_N_sf"/>
</dbReference>
<evidence type="ECO:0000256" key="7">
    <source>
        <dbReference type="ARBA" id="ARBA00023014"/>
    </source>
</evidence>